<organism evidence="1 2">
    <name type="scientific">Haemonchus contortus</name>
    <name type="common">Barber pole worm</name>
    <dbReference type="NCBI Taxonomy" id="6289"/>
    <lineage>
        <taxon>Eukaryota</taxon>
        <taxon>Metazoa</taxon>
        <taxon>Ecdysozoa</taxon>
        <taxon>Nematoda</taxon>
        <taxon>Chromadorea</taxon>
        <taxon>Rhabditida</taxon>
        <taxon>Rhabditina</taxon>
        <taxon>Rhabditomorpha</taxon>
        <taxon>Strongyloidea</taxon>
        <taxon>Trichostrongylidae</taxon>
        <taxon>Haemonchus</taxon>
    </lineage>
</organism>
<dbReference type="PROSITE" id="PS51257">
    <property type="entry name" value="PROKAR_LIPOPROTEIN"/>
    <property type="match status" value="1"/>
</dbReference>
<protein>
    <submittedName>
        <fullName evidence="2">P/Homo B domain-containing protein</fullName>
    </submittedName>
</protein>
<sequence length="186" mass="20415">MPLLLGRFKPSLINMFIIQSNQPNYCGHTFASSSCHTEYDGKVEAALQTKTALGGLSRGLRRTGSNLSELSLSAICDSDATQIELNFDVKCSQHLFVRAETPCGELGMLEFTGNDVEQVFRPMQHGCGNGVWKIEVIDESETVLSTLSMPINGVGILYFEIGDDMCPSLVGKEFLYKSGACRKHRV</sequence>
<proteinExistence type="predicted"/>
<evidence type="ECO:0000313" key="2">
    <source>
        <dbReference type="WBParaSite" id="HCON_00140150-00002"/>
    </source>
</evidence>
<reference evidence="2" key="1">
    <citation type="submission" date="2020-12" db="UniProtKB">
        <authorList>
            <consortium name="WormBaseParasite"/>
        </authorList>
    </citation>
    <scope>IDENTIFICATION</scope>
    <source>
        <strain evidence="2">MHco3</strain>
    </source>
</reference>
<keyword evidence="1" id="KW-1185">Reference proteome</keyword>
<name>A0A7I4YTZ6_HAECO</name>
<dbReference type="AlphaFoldDB" id="A0A7I4YTZ6"/>
<dbReference type="OrthoDB" id="5789147at2759"/>
<accession>A0A7I4YTZ6</accession>
<dbReference type="WBParaSite" id="HCON_00140150-00002">
    <property type="protein sequence ID" value="HCON_00140150-00002"/>
    <property type="gene ID" value="HCON_00140150"/>
</dbReference>
<evidence type="ECO:0000313" key="1">
    <source>
        <dbReference type="Proteomes" id="UP000025227"/>
    </source>
</evidence>
<dbReference type="OMA" id="ISHCHTR"/>
<dbReference type="Proteomes" id="UP000025227">
    <property type="component" value="Unplaced"/>
</dbReference>